<evidence type="ECO:0000313" key="1">
    <source>
        <dbReference type="EMBL" id="WZW00339.1"/>
    </source>
</evidence>
<sequence length="386" mass="42788">MEQRRFTGKSHWYHETQSSTSRAQALPLVPEAATVNDPFLLDLALPDELITDLDTIVAPARKLYALLFPQRVPTSRLRTFSAYDRLSTALTVAQVFGIQRLCNHYAARLAPLPGPDSSRESNYRLAQITQYARQLAASPSVIDARARQQLEDVGLTLYDLVVINQIIGFIAFQARVLAILQALLGQPVRFIPGMETQQEAEATHFAEMPMTWKPGIDIVDLRIANAAQMESLAHWQPLPELRLLAPVLAHEHLQLNELGEICQRVTSLNPNKHLGWLVAAYTARINGSVNCFVERVQNGAHDVELVHALRGGGRELSRTLGGQSKENTLAQAVQLLTCAPDRFSPVQFSLLIEQGFSRQAAVNLLLRCALCGWVNRLKIALGQTAD</sequence>
<gene>
    <name evidence="1" type="ORF">AAEY27_10825</name>
</gene>
<evidence type="ECO:0000313" key="2">
    <source>
        <dbReference type="Proteomes" id="UP001466893"/>
    </source>
</evidence>
<proteinExistence type="predicted"/>
<accession>A0ABZ3BFP6</accession>
<dbReference type="InterPro" id="IPR029032">
    <property type="entry name" value="AhpD-like"/>
</dbReference>
<dbReference type="Gene3D" id="1.20.1290.10">
    <property type="entry name" value="AhpD-like"/>
    <property type="match status" value="1"/>
</dbReference>
<dbReference type="EMBL" id="CP151800">
    <property type="protein sequence ID" value="WZW00339.1"/>
    <property type="molecule type" value="Genomic_DNA"/>
</dbReference>
<reference evidence="1 2" key="1">
    <citation type="submission" date="2024-04" db="EMBL/GenBank/DDBJ databases">
        <title>Kosakonia calanthae sp. nov., a halophilic bacterium isolated from leaves of Calanthe tiplacata.</title>
        <authorList>
            <person name="Wu P."/>
        </authorList>
    </citation>
    <scope>NUCLEOTIDE SEQUENCE [LARGE SCALE GENOMIC DNA]</scope>
    <source>
        <strain evidence="1 2">BYX6</strain>
    </source>
</reference>
<keyword evidence="2" id="KW-1185">Reference proteome</keyword>
<dbReference type="Proteomes" id="UP001466893">
    <property type="component" value="Chromosome"/>
</dbReference>
<dbReference type="SUPFAM" id="SSF69118">
    <property type="entry name" value="AhpD-like"/>
    <property type="match status" value="2"/>
</dbReference>
<dbReference type="RefSeq" id="WP_342325309.1">
    <property type="nucleotide sequence ID" value="NZ_CP151800.1"/>
</dbReference>
<organism evidence="1 2">
    <name type="scientific">Kosakonia calanthes</name>
    <dbReference type="NCBI Taxonomy" id="3139408"/>
    <lineage>
        <taxon>Bacteria</taxon>
        <taxon>Pseudomonadati</taxon>
        <taxon>Pseudomonadota</taxon>
        <taxon>Gammaproteobacteria</taxon>
        <taxon>Enterobacterales</taxon>
        <taxon>Enterobacteriaceae</taxon>
        <taxon>Kosakonia</taxon>
    </lineage>
</organism>
<name>A0ABZ3BFP6_9ENTR</name>
<protein>
    <submittedName>
        <fullName evidence="1">CMD domain-containing protein</fullName>
    </submittedName>
</protein>